<feature type="compositionally biased region" description="Basic and acidic residues" evidence="1">
    <location>
        <begin position="24"/>
        <end position="35"/>
    </location>
</feature>
<dbReference type="EMBL" id="BOOG01000048">
    <property type="protein sequence ID" value="GIH72289.1"/>
    <property type="molecule type" value="Genomic_DNA"/>
</dbReference>
<organism evidence="2 3">
    <name type="scientific">Sphaerimonospora thailandensis</name>
    <dbReference type="NCBI Taxonomy" id="795644"/>
    <lineage>
        <taxon>Bacteria</taxon>
        <taxon>Bacillati</taxon>
        <taxon>Actinomycetota</taxon>
        <taxon>Actinomycetes</taxon>
        <taxon>Streptosporangiales</taxon>
        <taxon>Streptosporangiaceae</taxon>
        <taxon>Sphaerimonospora</taxon>
    </lineage>
</organism>
<reference evidence="2" key="1">
    <citation type="submission" date="2021-01" db="EMBL/GenBank/DDBJ databases">
        <title>Whole genome shotgun sequence of Sphaerimonospora thailandensis NBRC 107569.</title>
        <authorList>
            <person name="Komaki H."/>
            <person name="Tamura T."/>
        </authorList>
    </citation>
    <scope>NUCLEOTIDE SEQUENCE</scope>
    <source>
        <strain evidence="2">NBRC 107569</strain>
    </source>
</reference>
<proteinExistence type="predicted"/>
<dbReference type="Proteomes" id="UP000610966">
    <property type="component" value="Unassembled WGS sequence"/>
</dbReference>
<keyword evidence="3" id="KW-1185">Reference proteome</keyword>
<sequence>MPWAILVFIAAIALLAPFFGADTRDGQGWKPENPKNLEPPAKRSGSPGRAYAGRGPVGGCR</sequence>
<evidence type="ECO:0000313" key="2">
    <source>
        <dbReference type="EMBL" id="GIH72289.1"/>
    </source>
</evidence>
<feature type="region of interest" description="Disordered" evidence="1">
    <location>
        <begin position="24"/>
        <end position="61"/>
    </location>
</feature>
<evidence type="ECO:0000313" key="3">
    <source>
        <dbReference type="Proteomes" id="UP000610966"/>
    </source>
</evidence>
<accession>A0A8J3W0I7</accession>
<evidence type="ECO:0000256" key="1">
    <source>
        <dbReference type="SAM" id="MobiDB-lite"/>
    </source>
</evidence>
<name>A0A8J3W0I7_9ACTN</name>
<comment type="caution">
    <text evidence="2">The sequence shown here is derived from an EMBL/GenBank/DDBJ whole genome shotgun (WGS) entry which is preliminary data.</text>
</comment>
<gene>
    <name evidence="2" type="ORF">Mth01_45420</name>
</gene>
<dbReference type="AlphaFoldDB" id="A0A8J3W0I7"/>
<protein>
    <submittedName>
        <fullName evidence="2">Uncharacterized protein</fullName>
    </submittedName>
</protein>